<comment type="caution">
    <text evidence="2">The sequence shown here is derived from an EMBL/GenBank/DDBJ whole genome shotgun (WGS) entry which is preliminary data.</text>
</comment>
<dbReference type="EMBL" id="WQLB01000031">
    <property type="protein sequence ID" value="MVN88610.1"/>
    <property type="molecule type" value="Genomic_DNA"/>
</dbReference>
<accession>A0A7C9I0V4</accession>
<dbReference type="AlphaFoldDB" id="A0A7C9I0V4"/>
<evidence type="ECO:0000313" key="3">
    <source>
        <dbReference type="Proteomes" id="UP000483286"/>
    </source>
</evidence>
<feature type="compositionally biased region" description="Low complexity" evidence="1">
    <location>
        <begin position="278"/>
        <end position="298"/>
    </location>
</feature>
<sequence>MTRKDLAPTPTVQAVGELHFEGNITPHTFYTRREFKSDKGQVQFLAIAIYADDLYWYRPTVHRDERTGQVTHVTRKFDADLLQRDYMYYANLFGVTKAMAKAAVQHNIQRGLTRQEFRTVKARNGRSVPNVMFVEPVVSALRCLLQIDEPGAPGVQWVSEPPKLNERKGGAEAQGGVCQINDIYLSNKPHTLPQINEGYMGSISHTYTESSSKTSPKTFPERGGVQDPAGQATVRSRVRGRTSQASSAPHSSSGNAALQTHEAGPLPGEPLTSSPPDGGAAHAAGQGDLIQPQIQDQPPAGESDQATDTEHVPGGSAAAGGLTVDTLRPLSRATLAARPVALPESATYRGLKALVGNSLPTLLKESTRTGSLPRTLWLQLDPAEVDLVRTTAQHEAKAMQGNMITLAVRGLDRLIGAVKASPVPTPVGPVNHPQVRTPEPEPASPSDAVGVGTRWEHKKIADRIVTVVHLDGGHVELHTGERMLSFLLHKDFKRVN</sequence>
<protein>
    <submittedName>
        <fullName evidence="2">Uncharacterized protein</fullName>
    </submittedName>
</protein>
<keyword evidence="3" id="KW-1185">Reference proteome</keyword>
<dbReference type="RefSeq" id="WP_157460670.1">
    <property type="nucleotide sequence ID" value="NZ_WQLB01000031.1"/>
</dbReference>
<name>A0A7C9I0V4_9DEIO</name>
<evidence type="ECO:0000256" key="1">
    <source>
        <dbReference type="SAM" id="MobiDB-lite"/>
    </source>
</evidence>
<proteinExistence type="predicted"/>
<feature type="compositionally biased region" description="Low complexity" evidence="1">
    <location>
        <begin position="243"/>
        <end position="257"/>
    </location>
</feature>
<gene>
    <name evidence="2" type="ORF">GO986_17885</name>
</gene>
<evidence type="ECO:0000313" key="2">
    <source>
        <dbReference type="EMBL" id="MVN88610.1"/>
    </source>
</evidence>
<reference evidence="2 3" key="1">
    <citation type="submission" date="2019-12" db="EMBL/GenBank/DDBJ databases">
        <title>Deinococcus sp. HMF7620 Genome sequencing and assembly.</title>
        <authorList>
            <person name="Kang H."/>
            <person name="Kim H."/>
            <person name="Joh K."/>
        </authorList>
    </citation>
    <scope>NUCLEOTIDE SEQUENCE [LARGE SCALE GENOMIC DNA]</scope>
    <source>
        <strain evidence="2 3">HMF7620</strain>
    </source>
</reference>
<feature type="region of interest" description="Disordered" evidence="1">
    <location>
        <begin position="425"/>
        <end position="450"/>
    </location>
</feature>
<feature type="region of interest" description="Disordered" evidence="1">
    <location>
        <begin position="206"/>
        <end position="323"/>
    </location>
</feature>
<feature type="compositionally biased region" description="Polar residues" evidence="1">
    <location>
        <begin position="206"/>
        <end position="217"/>
    </location>
</feature>
<organism evidence="2 3">
    <name type="scientific">Deinococcus arboris</name>
    <dbReference type="NCBI Taxonomy" id="2682977"/>
    <lineage>
        <taxon>Bacteria</taxon>
        <taxon>Thermotogati</taxon>
        <taxon>Deinococcota</taxon>
        <taxon>Deinococci</taxon>
        <taxon>Deinococcales</taxon>
        <taxon>Deinococcaceae</taxon>
        <taxon>Deinococcus</taxon>
    </lineage>
</organism>
<dbReference type="Proteomes" id="UP000483286">
    <property type="component" value="Unassembled WGS sequence"/>
</dbReference>